<evidence type="ECO:0000259" key="2">
    <source>
        <dbReference type="Pfam" id="PF17827"/>
    </source>
</evidence>
<dbReference type="PANTHER" id="PTHR18895">
    <property type="entry name" value="HEMK METHYLTRANSFERASE"/>
    <property type="match status" value="1"/>
</dbReference>
<dbReference type="PANTHER" id="PTHR18895:SF74">
    <property type="entry name" value="MTRF1L RELEASE FACTOR GLUTAMINE METHYLTRANSFERASE"/>
    <property type="match status" value="1"/>
</dbReference>
<dbReference type="HAMAP" id="MF_02126">
    <property type="entry name" value="RF_methyltr_PrmC"/>
    <property type="match status" value="1"/>
</dbReference>
<dbReference type="PROSITE" id="PS00092">
    <property type="entry name" value="N6_MTASE"/>
    <property type="match status" value="1"/>
</dbReference>
<sequence length="330" mass="34229">MSAQLLRWAQEELADAGVGSPQADAEALLAHALGVDRGELRRLVVLGRPVPDDVARAFEALVARRAAREPLQHLTGVAPFRHLELAVGPGVFVPRPETEEVAQVAIDEAAKVVGERGGAGAVVVDLCTGSGAIALAVATEVPGARVHAVELDKDAHAWAARNVDALSAVAAGLDPAAVLDPAADPAAELQEAPERIVRLVKGDARTALYGIDGTADVVVSNPPYVPSDAVPVDPEVAEHDPAVALYGLGPDGLEVPRGITDAAARLLRPGGLYVMEHAEVQAEAARAMVSAARDAAGRPVFGEPETRKDLTGRPRMVVARRVGHQEGPEA</sequence>
<comment type="caution">
    <text evidence="3">The sequence shown here is derived from an EMBL/GenBank/DDBJ whole genome shotgun (WGS) entry which is preliminary data.</text>
</comment>
<evidence type="ECO:0000256" key="1">
    <source>
        <dbReference type="HAMAP-Rule" id="MF_02126"/>
    </source>
</evidence>
<dbReference type="InterPro" id="IPR050320">
    <property type="entry name" value="N5-glutamine_MTase"/>
</dbReference>
<reference evidence="3 4" key="1">
    <citation type="submission" date="2024-10" db="EMBL/GenBank/DDBJ databases">
        <title>The Natural Products Discovery Center: Release of the First 8490 Sequenced Strains for Exploring Actinobacteria Biosynthetic Diversity.</title>
        <authorList>
            <person name="Kalkreuter E."/>
            <person name="Kautsar S.A."/>
            <person name="Yang D."/>
            <person name="Bader C.D."/>
            <person name="Teijaro C.N."/>
            <person name="Fluegel L."/>
            <person name="Davis C.M."/>
            <person name="Simpson J.R."/>
            <person name="Lauterbach L."/>
            <person name="Steele A.D."/>
            <person name="Gui C."/>
            <person name="Meng S."/>
            <person name="Li G."/>
            <person name="Viehrig K."/>
            <person name="Ye F."/>
            <person name="Su P."/>
            <person name="Kiefer A.F."/>
            <person name="Nichols A."/>
            <person name="Cepeda A.J."/>
            <person name="Yan W."/>
            <person name="Fan B."/>
            <person name="Jiang Y."/>
            <person name="Adhikari A."/>
            <person name="Zheng C.-J."/>
            <person name="Schuster L."/>
            <person name="Cowan T.M."/>
            <person name="Smanski M.J."/>
            <person name="Chevrette M.G."/>
            <person name="De Carvalho L.P.S."/>
            <person name="Shen B."/>
        </authorList>
    </citation>
    <scope>NUCLEOTIDE SEQUENCE [LARGE SCALE GENOMIC DNA]</scope>
    <source>
        <strain evidence="3 4">NPDC019481</strain>
    </source>
</reference>
<evidence type="ECO:0000313" key="4">
    <source>
        <dbReference type="Proteomes" id="UP001611580"/>
    </source>
</evidence>
<dbReference type="InterPro" id="IPR040758">
    <property type="entry name" value="PrmC_N"/>
</dbReference>
<dbReference type="EMBL" id="JBIRYI010000017">
    <property type="protein sequence ID" value="MFI2489818.1"/>
    <property type="molecule type" value="Genomic_DNA"/>
</dbReference>
<dbReference type="Gene3D" id="3.40.50.150">
    <property type="entry name" value="Vaccinia Virus protein VP39"/>
    <property type="match status" value="1"/>
</dbReference>
<feature type="binding site" evidence="1">
    <location>
        <position position="221"/>
    </location>
    <ligand>
        <name>S-adenosyl-L-methionine</name>
        <dbReference type="ChEBI" id="CHEBI:59789"/>
    </ligand>
</feature>
<feature type="binding site" evidence="1">
    <location>
        <begin position="221"/>
        <end position="224"/>
    </location>
    <ligand>
        <name>substrate</name>
    </ligand>
</feature>
<comment type="catalytic activity">
    <reaction evidence="1">
        <text>L-glutaminyl-[peptide chain release factor] + S-adenosyl-L-methionine = N(5)-methyl-L-glutaminyl-[peptide chain release factor] + S-adenosyl-L-homocysteine + H(+)</text>
        <dbReference type="Rhea" id="RHEA:42896"/>
        <dbReference type="Rhea" id="RHEA-COMP:10271"/>
        <dbReference type="Rhea" id="RHEA-COMP:10272"/>
        <dbReference type="ChEBI" id="CHEBI:15378"/>
        <dbReference type="ChEBI" id="CHEBI:30011"/>
        <dbReference type="ChEBI" id="CHEBI:57856"/>
        <dbReference type="ChEBI" id="CHEBI:59789"/>
        <dbReference type="ChEBI" id="CHEBI:61891"/>
        <dbReference type="EC" id="2.1.1.297"/>
    </reaction>
</comment>
<accession>A0ABW7XQI9</accession>
<dbReference type="Proteomes" id="UP001611580">
    <property type="component" value="Unassembled WGS sequence"/>
</dbReference>
<evidence type="ECO:0000313" key="3">
    <source>
        <dbReference type="EMBL" id="MFI2489818.1"/>
    </source>
</evidence>
<dbReference type="EC" id="2.1.1.297" evidence="1"/>
<comment type="similarity">
    <text evidence="1">Belongs to the protein N5-glutamine methyltransferase family. PrmC subfamily.</text>
</comment>
<dbReference type="InterPro" id="IPR002052">
    <property type="entry name" value="DNA_methylase_N6_adenine_CS"/>
</dbReference>
<gene>
    <name evidence="1" type="primary">prmC</name>
    <name evidence="3" type="ORF">ACH47X_23100</name>
</gene>
<feature type="binding site" evidence="1">
    <location>
        <position position="150"/>
    </location>
    <ligand>
        <name>S-adenosyl-L-methionine</name>
        <dbReference type="ChEBI" id="CHEBI:59789"/>
    </ligand>
</feature>
<organism evidence="3 4">
    <name type="scientific">Promicromonospora kroppenstedtii</name>
    <dbReference type="NCBI Taxonomy" id="440482"/>
    <lineage>
        <taxon>Bacteria</taxon>
        <taxon>Bacillati</taxon>
        <taxon>Actinomycetota</taxon>
        <taxon>Actinomycetes</taxon>
        <taxon>Micrococcales</taxon>
        <taxon>Promicromonosporaceae</taxon>
        <taxon>Promicromonospora</taxon>
    </lineage>
</organism>
<dbReference type="InterPro" id="IPR029063">
    <property type="entry name" value="SAM-dependent_MTases_sf"/>
</dbReference>
<keyword evidence="4" id="KW-1185">Reference proteome</keyword>
<feature type="domain" description="Release factor glutamine methyltransferase N-terminal" evidence="2">
    <location>
        <begin position="4"/>
        <end position="76"/>
    </location>
</feature>
<dbReference type="Gene3D" id="1.10.8.10">
    <property type="entry name" value="DNA helicase RuvA subunit, C-terminal domain"/>
    <property type="match status" value="1"/>
</dbReference>
<keyword evidence="1 3" id="KW-0489">Methyltransferase</keyword>
<dbReference type="GO" id="GO:0008168">
    <property type="term" value="F:methyltransferase activity"/>
    <property type="evidence" value="ECO:0007669"/>
    <property type="project" value="UniProtKB-KW"/>
</dbReference>
<protein>
    <recommendedName>
        <fullName evidence="1">Release factor glutamine methyltransferase</fullName>
        <shortName evidence="1">RF MTase</shortName>
        <ecNumber evidence="1">2.1.1.297</ecNumber>
    </recommendedName>
    <alternativeName>
        <fullName evidence="1">N5-glutamine methyltransferase PrmC</fullName>
    </alternativeName>
    <alternativeName>
        <fullName evidence="1">Protein-(glutamine-N5) MTase PrmC</fullName>
    </alternativeName>
    <alternativeName>
        <fullName evidence="1">Protein-glutamine N-methyltransferase PrmC</fullName>
    </alternativeName>
</protein>
<dbReference type="SUPFAM" id="SSF53335">
    <property type="entry name" value="S-adenosyl-L-methionine-dependent methyltransferases"/>
    <property type="match status" value="1"/>
</dbReference>
<dbReference type="GO" id="GO:0032259">
    <property type="term" value="P:methylation"/>
    <property type="evidence" value="ECO:0007669"/>
    <property type="project" value="UniProtKB-KW"/>
</dbReference>
<name>A0ABW7XQI9_9MICO</name>
<dbReference type="InterPro" id="IPR019874">
    <property type="entry name" value="RF_methyltr_PrmC"/>
</dbReference>
<comment type="caution">
    <text evidence="1">Lacks conserved residue(s) required for the propagation of feature annotation.</text>
</comment>
<proteinExistence type="inferred from homology"/>
<keyword evidence="1" id="KW-0949">S-adenosyl-L-methionine</keyword>
<comment type="function">
    <text evidence="1">Methylates the class 1 translation termination release factors RF1/PrfA and RF2/PrfB on the glutamine residue of the universally conserved GGQ motif.</text>
</comment>
<dbReference type="Pfam" id="PF17827">
    <property type="entry name" value="PrmC_N"/>
    <property type="match status" value="1"/>
</dbReference>
<dbReference type="CDD" id="cd02440">
    <property type="entry name" value="AdoMet_MTases"/>
    <property type="match status" value="1"/>
</dbReference>
<keyword evidence="1" id="KW-0808">Transferase</keyword>
<dbReference type="RefSeq" id="WP_397407302.1">
    <property type="nucleotide sequence ID" value="NZ_JBIRYI010000017.1"/>
</dbReference>